<dbReference type="RefSeq" id="WP_261696194.1">
    <property type="nucleotide sequence ID" value="NZ_CP104694.1"/>
</dbReference>
<organism evidence="1 2">
    <name type="scientific">Tahibacter amnicola</name>
    <dbReference type="NCBI Taxonomy" id="2976241"/>
    <lineage>
        <taxon>Bacteria</taxon>
        <taxon>Pseudomonadati</taxon>
        <taxon>Pseudomonadota</taxon>
        <taxon>Gammaproteobacteria</taxon>
        <taxon>Lysobacterales</taxon>
        <taxon>Rhodanobacteraceae</taxon>
        <taxon>Tahibacter</taxon>
    </lineage>
</organism>
<protein>
    <submittedName>
        <fullName evidence="1">Uncharacterized protein</fullName>
    </submittedName>
</protein>
<evidence type="ECO:0000313" key="1">
    <source>
        <dbReference type="EMBL" id="UXI69236.1"/>
    </source>
</evidence>
<dbReference type="Proteomes" id="UP001064632">
    <property type="component" value="Chromosome"/>
</dbReference>
<sequence>MRKLLLLMIVVGLCGWSVSALRRNAQAGVRLGPVYEGFAQIRMTIQAGSRDLELVVIGERPTEAECQKPNGGVEMAMACPPGAQCAIKSYECTREIDPRYQRMLDMQPSTTHYVHFRVPEGDRTRRMVMVGWGMTEAESARMCERARALVPSTPLKDKLTASCI</sequence>
<dbReference type="EMBL" id="CP104694">
    <property type="protein sequence ID" value="UXI69236.1"/>
    <property type="molecule type" value="Genomic_DNA"/>
</dbReference>
<proteinExistence type="predicted"/>
<reference evidence="1" key="1">
    <citation type="submission" date="2022-09" db="EMBL/GenBank/DDBJ databases">
        <title>Tahibacter sp. nov., isolated from a fresh water.</title>
        <authorList>
            <person name="Baek J.H."/>
            <person name="Lee J.K."/>
            <person name="Kim J.M."/>
            <person name="Jeon C.O."/>
        </authorList>
    </citation>
    <scope>NUCLEOTIDE SEQUENCE</scope>
    <source>
        <strain evidence="1">W38</strain>
    </source>
</reference>
<keyword evidence="2" id="KW-1185">Reference proteome</keyword>
<name>A0ABY6BKX0_9GAMM</name>
<gene>
    <name evidence="1" type="ORF">N4264_06195</name>
</gene>
<evidence type="ECO:0000313" key="2">
    <source>
        <dbReference type="Proteomes" id="UP001064632"/>
    </source>
</evidence>
<accession>A0ABY6BKX0</accession>